<name>A0A8F3AEU2_ORYSI</name>
<dbReference type="EMBL" id="MW427595">
    <property type="protein sequence ID" value="QWW20801.1"/>
    <property type="molecule type" value="Genomic_DNA"/>
</dbReference>
<evidence type="ECO:0000313" key="2">
    <source>
        <dbReference type="EMBL" id="QWW20801.1"/>
    </source>
</evidence>
<feature type="region of interest" description="Disordered" evidence="1">
    <location>
        <begin position="46"/>
        <end position="115"/>
    </location>
</feature>
<gene>
    <name evidence="2" type="ORF">Xa7_IRBB7.8</name>
</gene>
<feature type="compositionally biased region" description="Basic and acidic residues" evidence="1">
    <location>
        <begin position="59"/>
        <end position="70"/>
    </location>
</feature>
<evidence type="ECO:0000256" key="1">
    <source>
        <dbReference type="SAM" id="MobiDB-lite"/>
    </source>
</evidence>
<proteinExistence type="predicted"/>
<protein>
    <submittedName>
        <fullName evidence="2">Uncharacterized protein</fullName>
    </submittedName>
</protein>
<reference evidence="2" key="1">
    <citation type="journal article" date="2021" name="Rice">
        <title>Xa7, a Small Orphan Gene Harboring Promoter Trap for AvrXa7, Leads to the Durable Resistance to Xanthomonas oryzae Pv. oryzae.</title>
        <authorList>
            <person name="Wang C."/>
            <person name="Chen S."/>
            <person name="Feng A."/>
            <person name="Su J."/>
            <person name="Wang W."/>
            <person name="Feng J."/>
            <person name="Chen B."/>
            <person name="Zhang M."/>
            <person name="Yang J."/>
            <person name="Zeng L."/>
            <person name="Zhu X."/>
        </authorList>
    </citation>
    <scope>NUCLEOTIDE SEQUENCE</scope>
</reference>
<sequence length="220" mass="23836">MRIVLFRAIYLSPLPSVRIHLMAPPRNRSTPPSFRCLGSPSLLLRSRARRGGGDMSRGAADRRARAERGGGGRGGGSARYLEVGSPAAATHTAQSNGRGEIEDGTKNSNSHIPHSIYSNKRANWVTNSDNTNRNSSIRTKISGNIYWNERIGGFMMRTLIDRSEEAAGQIGEADESGEELGTGRGSEEEQWADLKRGFGGGEENPTETPSSGVKRKRKGL</sequence>
<organism evidence="2">
    <name type="scientific">Oryza sativa subsp. indica</name>
    <name type="common">Rice</name>
    <dbReference type="NCBI Taxonomy" id="39946"/>
    <lineage>
        <taxon>Eukaryota</taxon>
        <taxon>Viridiplantae</taxon>
        <taxon>Streptophyta</taxon>
        <taxon>Embryophyta</taxon>
        <taxon>Tracheophyta</taxon>
        <taxon>Spermatophyta</taxon>
        <taxon>Magnoliopsida</taxon>
        <taxon>Liliopsida</taxon>
        <taxon>Poales</taxon>
        <taxon>Poaceae</taxon>
        <taxon>BOP clade</taxon>
        <taxon>Oryzoideae</taxon>
        <taxon>Oryzeae</taxon>
        <taxon>Oryzinae</taxon>
        <taxon>Oryza</taxon>
        <taxon>Oryza sativa</taxon>
    </lineage>
</organism>
<accession>A0A8F3AEU2</accession>
<feature type="compositionally biased region" description="Polar residues" evidence="1">
    <location>
        <begin position="106"/>
        <end position="115"/>
    </location>
</feature>
<dbReference type="AlphaFoldDB" id="A0A8F3AEU2"/>
<feature type="region of interest" description="Disordered" evidence="1">
    <location>
        <begin position="166"/>
        <end position="220"/>
    </location>
</feature>